<dbReference type="AlphaFoldDB" id="A0AAF0E108"/>
<keyword evidence="2" id="KW-0687">Ribonucleoprotein</keyword>
<evidence type="ECO:0000313" key="3">
    <source>
        <dbReference type="Proteomes" id="UP001214603"/>
    </source>
</evidence>
<dbReference type="InterPro" id="IPR019349">
    <property type="entry name" value="Ribosomal_mS35_mit"/>
</dbReference>
<dbReference type="Pfam" id="PF10213">
    <property type="entry name" value="MRP-S28"/>
    <property type="match status" value="1"/>
</dbReference>
<feature type="domain" description="Small ribosomal subunit protein mS35 mitochondrial conserved" evidence="1">
    <location>
        <begin position="89"/>
        <end position="249"/>
    </location>
</feature>
<protein>
    <submittedName>
        <fullName evidence="2">37S ribosomal protein S24, mitochondrial</fullName>
    </submittedName>
</protein>
<dbReference type="PANTHER" id="PTHR13490">
    <property type="entry name" value="MITOCHONDRIAL 28S RIBOSOMAL PROTEIN S28"/>
    <property type="match status" value="1"/>
</dbReference>
<accession>A0AAF0E108</accession>
<dbReference type="InterPro" id="IPR039848">
    <property type="entry name" value="Ribosomal_mS35_mt"/>
</dbReference>
<reference evidence="2" key="1">
    <citation type="submission" date="2023-03" db="EMBL/GenBank/DDBJ databases">
        <title>Mating type loci evolution in Malassezia.</title>
        <authorList>
            <person name="Coelho M.A."/>
        </authorList>
    </citation>
    <scope>NUCLEOTIDE SEQUENCE</scope>
    <source>
        <strain evidence="2">CBS 7876</strain>
    </source>
</reference>
<gene>
    <name evidence="2" type="primary">RSM24</name>
    <name evidence="2" type="ORF">MOBT1_001729</name>
</gene>
<evidence type="ECO:0000313" key="2">
    <source>
        <dbReference type="EMBL" id="WFD03040.1"/>
    </source>
</evidence>
<dbReference type="GO" id="GO:0003735">
    <property type="term" value="F:structural constituent of ribosome"/>
    <property type="evidence" value="ECO:0007669"/>
    <property type="project" value="InterPro"/>
</dbReference>
<proteinExistence type="predicted"/>
<keyword evidence="2" id="KW-0689">Ribosomal protein</keyword>
<dbReference type="EMBL" id="CP119935">
    <property type="protein sequence ID" value="WFD03040.1"/>
    <property type="molecule type" value="Genomic_DNA"/>
</dbReference>
<dbReference type="PANTHER" id="PTHR13490:SF0">
    <property type="entry name" value="SMALL RIBOSOMAL SUBUNIT PROTEIN MS35"/>
    <property type="match status" value="1"/>
</dbReference>
<dbReference type="GO" id="GO:0032543">
    <property type="term" value="P:mitochondrial translation"/>
    <property type="evidence" value="ECO:0007669"/>
    <property type="project" value="InterPro"/>
</dbReference>
<evidence type="ECO:0000259" key="1">
    <source>
        <dbReference type="Pfam" id="PF10213"/>
    </source>
</evidence>
<organism evidence="2 3">
    <name type="scientific">Malassezia obtusa</name>
    <dbReference type="NCBI Taxonomy" id="76774"/>
    <lineage>
        <taxon>Eukaryota</taxon>
        <taxon>Fungi</taxon>
        <taxon>Dikarya</taxon>
        <taxon>Basidiomycota</taxon>
        <taxon>Ustilaginomycotina</taxon>
        <taxon>Malasseziomycetes</taxon>
        <taxon>Malasseziales</taxon>
        <taxon>Malasseziaceae</taxon>
        <taxon>Malassezia</taxon>
    </lineage>
</organism>
<dbReference type="Proteomes" id="UP001214603">
    <property type="component" value="Chromosome 2"/>
</dbReference>
<name>A0AAF0E108_9BASI</name>
<keyword evidence="3" id="KW-1185">Reference proteome</keyword>
<sequence>MACRLPLAGAPRALQPSGGARAFHASTAALKPRRQRNRNNPFALNLMKHFQYDDIPTYGHMKLQRQRQMLEYYRLLQHELPQLEQLHEPFQPAPASNLLQFQFTHYQGERHPGARRVVLHVDLRDLFAADVLKTAEAKHKFLLLAGARWSPAQADVVEALNAAQQKGAEALAKAYAELPLGSLKIGCSQYPHESQNMKWCSDVLDRMLAEAQAEPAFTEIPLDVRPYIKSNARGGRMPMPSAADFPKEWL</sequence>
<dbReference type="GO" id="GO:0005763">
    <property type="term" value="C:mitochondrial small ribosomal subunit"/>
    <property type="evidence" value="ECO:0007669"/>
    <property type="project" value="TreeGrafter"/>
</dbReference>